<keyword evidence="4" id="KW-0677">Repeat</keyword>
<dbReference type="AlphaFoldDB" id="A0A7K9TDJ7"/>
<dbReference type="PANTHER" id="PTHR13771:SF9">
    <property type="entry name" value="INTERCELLULAR ADHESION MOLECULE 5"/>
    <property type="match status" value="1"/>
</dbReference>
<dbReference type="EMBL" id="VWZX01009148">
    <property type="protein sequence ID" value="NXI45833.1"/>
    <property type="molecule type" value="Genomic_DNA"/>
</dbReference>
<keyword evidence="9" id="KW-0325">Glycoprotein</keyword>
<sequence>LLNVTTWTSNVLGFYTCGKERKEVSTKVIVYSPLEPPVLEEVPQLAVGQSHFLTCRVAAVAPIRNLTVTLRRGAEVLKVQTFQELRQDEPQAGLVTHGLTAQRQDHG</sequence>
<organism evidence="11 12">
    <name type="scientific">Galbula dea</name>
    <dbReference type="NCBI Taxonomy" id="1109041"/>
    <lineage>
        <taxon>Eukaryota</taxon>
        <taxon>Metazoa</taxon>
        <taxon>Chordata</taxon>
        <taxon>Craniata</taxon>
        <taxon>Vertebrata</taxon>
        <taxon>Euteleostomi</taxon>
        <taxon>Archelosauria</taxon>
        <taxon>Archosauria</taxon>
        <taxon>Dinosauria</taxon>
        <taxon>Saurischia</taxon>
        <taxon>Theropoda</taxon>
        <taxon>Coelurosauria</taxon>
        <taxon>Aves</taxon>
        <taxon>Neognathae</taxon>
        <taxon>Neoaves</taxon>
        <taxon>Telluraves</taxon>
        <taxon>Coraciimorphae</taxon>
        <taxon>Piciformes</taxon>
        <taxon>Galbulidae</taxon>
        <taxon>Galbula</taxon>
    </lineage>
</organism>
<keyword evidence="3" id="KW-0732">Signal</keyword>
<keyword evidence="8" id="KW-1015">Disulfide bond</keyword>
<keyword evidence="7" id="KW-0472">Membrane</keyword>
<evidence type="ECO:0000256" key="10">
    <source>
        <dbReference type="ARBA" id="ARBA00023319"/>
    </source>
</evidence>
<evidence type="ECO:0000313" key="11">
    <source>
        <dbReference type="EMBL" id="NXI45833.1"/>
    </source>
</evidence>
<dbReference type="InterPro" id="IPR047012">
    <property type="entry name" value="ICAM_VCAM"/>
</dbReference>
<keyword evidence="6" id="KW-1133">Transmembrane helix</keyword>
<accession>A0A7K9TDJ7</accession>
<dbReference type="InterPro" id="IPR013783">
    <property type="entry name" value="Ig-like_fold"/>
</dbReference>
<evidence type="ECO:0000256" key="6">
    <source>
        <dbReference type="ARBA" id="ARBA00022989"/>
    </source>
</evidence>
<dbReference type="SUPFAM" id="SSF48726">
    <property type="entry name" value="Immunoglobulin"/>
    <property type="match status" value="1"/>
</dbReference>
<evidence type="ECO:0000256" key="1">
    <source>
        <dbReference type="ARBA" id="ARBA00004479"/>
    </source>
</evidence>
<keyword evidence="12" id="KW-1185">Reference proteome</keyword>
<dbReference type="GO" id="GO:0098609">
    <property type="term" value="P:cell-cell adhesion"/>
    <property type="evidence" value="ECO:0007669"/>
    <property type="project" value="InterPro"/>
</dbReference>
<evidence type="ECO:0000256" key="3">
    <source>
        <dbReference type="ARBA" id="ARBA00022729"/>
    </source>
</evidence>
<gene>
    <name evidence="11" type="primary">Icam2</name>
    <name evidence="11" type="ORF">GALDEA_R15499</name>
</gene>
<feature type="non-terminal residue" evidence="11">
    <location>
        <position position="107"/>
    </location>
</feature>
<reference evidence="11 12" key="1">
    <citation type="submission" date="2019-09" db="EMBL/GenBank/DDBJ databases">
        <title>Bird 10,000 Genomes (B10K) Project - Family phase.</title>
        <authorList>
            <person name="Zhang G."/>
        </authorList>
    </citation>
    <scope>NUCLEOTIDE SEQUENCE [LARGE SCALE GENOMIC DNA]</scope>
    <source>
        <strain evidence="11">B10K-DU-001-62</strain>
        <tissue evidence="11">Muscle</tissue>
    </source>
</reference>
<dbReference type="PANTHER" id="PTHR13771">
    <property type="entry name" value="INTERCELLULAR ADHESION MOLECULE"/>
    <property type="match status" value="1"/>
</dbReference>
<evidence type="ECO:0000256" key="2">
    <source>
        <dbReference type="ARBA" id="ARBA00022692"/>
    </source>
</evidence>
<comment type="caution">
    <text evidence="11">The sequence shown here is derived from an EMBL/GenBank/DDBJ whole genome shotgun (WGS) entry which is preliminary data.</text>
</comment>
<name>A0A7K9TDJ7_9PICI</name>
<proteinExistence type="predicted"/>
<dbReference type="InterPro" id="IPR003987">
    <property type="entry name" value="ICAM_VCAM_N"/>
</dbReference>
<dbReference type="OrthoDB" id="5843397at2759"/>
<keyword evidence="2" id="KW-0812">Transmembrane</keyword>
<dbReference type="GO" id="GO:0005886">
    <property type="term" value="C:plasma membrane"/>
    <property type="evidence" value="ECO:0007669"/>
    <property type="project" value="TreeGrafter"/>
</dbReference>
<protein>
    <submittedName>
        <fullName evidence="11">ICAM2 protein</fullName>
    </submittedName>
</protein>
<dbReference type="Gene3D" id="2.60.40.10">
    <property type="entry name" value="Immunoglobulins"/>
    <property type="match status" value="1"/>
</dbReference>
<evidence type="ECO:0000256" key="8">
    <source>
        <dbReference type="ARBA" id="ARBA00023157"/>
    </source>
</evidence>
<dbReference type="InterPro" id="IPR036179">
    <property type="entry name" value="Ig-like_dom_sf"/>
</dbReference>
<evidence type="ECO:0000256" key="5">
    <source>
        <dbReference type="ARBA" id="ARBA00022889"/>
    </source>
</evidence>
<evidence type="ECO:0000313" key="12">
    <source>
        <dbReference type="Proteomes" id="UP000566440"/>
    </source>
</evidence>
<dbReference type="GO" id="GO:0005178">
    <property type="term" value="F:integrin binding"/>
    <property type="evidence" value="ECO:0007669"/>
    <property type="project" value="InterPro"/>
</dbReference>
<comment type="subcellular location">
    <subcellularLocation>
        <location evidence="1">Membrane</location>
        <topology evidence="1">Single-pass type I membrane protein</topology>
    </subcellularLocation>
</comment>
<evidence type="ECO:0000256" key="7">
    <source>
        <dbReference type="ARBA" id="ARBA00023136"/>
    </source>
</evidence>
<evidence type="ECO:0000256" key="9">
    <source>
        <dbReference type="ARBA" id="ARBA00023180"/>
    </source>
</evidence>
<keyword evidence="10" id="KW-0393">Immunoglobulin domain</keyword>
<evidence type="ECO:0000256" key="4">
    <source>
        <dbReference type="ARBA" id="ARBA00022737"/>
    </source>
</evidence>
<keyword evidence="5" id="KW-0130">Cell adhesion</keyword>
<dbReference type="Proteomes" id="UP000566440">
    <property type="component" value="Unassembled WGS sequence"/>
</dbReference>
<dbReference type="PRINTS" id="PR01472">
    <property type="entry name" value="ICAMVCAM1"/>
</dbReference>
<feature type="non-terminal residue" evidence="11">
    <location>
        <position position="1"/>
    </location>
</feature>